<feature type="domain" description="Transposase IS30-like HTH" evidence="3">
    <location>
        <begin position="31"/>
        <end position="72"/>
    </location>
</feature>
<evidence type="ECO:0000256" key="2">
    <source>
        <dbReference type="SAM" id="MobiDB-lite"/>
    </source>
</evidence>
<dbReference type="InterPro" id="IPR036397">
    <property type="entry name" value="RNaseH_sf"/>
</dbReference>
<dbReference type="GO" id="GO:0004803">
    <property type="term" value="F:transposase activity"/>
    <property type="evidence" value="ECO:0007669"/>
    <property type="project" value="TreeGrafter"/>
</dbReference>
<dbReference type="InterPro" id="IPR051917">
    <property type="entry name" value="Transposase-Integrase"/>
</dbReference>
<dbReference type="GO" id="GO:0003676">
    <property type="term" value="F:nucleic acid binding"/>
    <property type="evidence" value="ECO:0007669"/>
    <property type="project" value="InterPro"/>
</dbReference>
<comment type="caution">
    <text evidence="4">The sequence shown here is derived from an EMBL/GenBank/DDBJ whole genome shotgun (WGS) entry which is preliminary data.</text>
</comment>
<gene>
    <name evidence="4" type="ORF">GKG38_15350</name>
</gene>
<dbReference type="Gene3D" id="3.30.420.10">
    <property type="entry name" value="Ribonuclease H-like superfamily/Ribonuclease H"/>
    <property type="match status" value="1"/>
</dbReference>
<evidence type="ECO:0000313" key="5">
    <source>
        <dbReference type="Proteomes" id="UP000462865"/>
    </source>
</evidence>
<dbReference type="PANTHER" id="PTHR10948:SF23">
    <property type="entry name" value="TRANSPOSASE INSI FOR INSERTION SEQUENCE ELEMENT IS30A-RELATED"/>
    <property type="match status" value="1"/>
</dbReference>
<dbReference type="InterPro" id="IPR025246">
    <property type="entry name" value="IS30-like_HTH"/>
</dbReference>
<dbReference type="Proteomes" id="UP000462865">
    <property type="component" value="Unassembled WGS sequence"/>
</dbReference>
<evidence type="ECO:0000256" key="1">
    <source>
        <dbReference type="ARBA" id="ARBA00023172"/>
    </source>
</evidence>
<dbReference type="InterPro" id="IPR012337">
    <property type="entry name" value="RNaseH-like_sf"/>
</dbReference>
<dbReference type="AlphaFoldDB" id="A0A7K0IG11"/>
<dbReference type="GO" id="GO:0032196">
    <property type="term" value="P:transposition"/>
    <property type="evidence" value="ECO:0007669"/>
    <property type="project" value="TreeGrafter"/>
</dbReference>
<proteinExistence type="predicted"/>
<reference evidence="4 5" key="1">
    <citation type="journal article" date="2019" name="Nat. Med.">
        <title>A library of human gut bacterial isolates paired with longitudinal multiomics data enables mechanistic microbiome research.</title>
        <authorList>
            <person name="Poyet M."/>
            <person name="Groussin M."/>
            <person name="Gibbons S.M."/>
            <person name="Avila-Pacheco J."/>
            <person name="Jiang X."/>
            <person name="Kearney S.M."/>
            <person name="Perrotta A.R."/>
            <person name="Berdy B."/>
            <person name="Zhao S."/>
            <person name="Lieberman T.D."/>
            <person name="Swanson P.K."/>
            <person name="Smith M."/>
            <person name="Roesemann S."/>
            <person name="Alexander J.E."/>
            <person name="Rich S.A."/>
            <person name="Livny J."/>
            <person name="Vlamakis H."/>
            <person name="Clish C."/>
            <person name="Bullock K."/>
            <person name="Deik A."/>
            <person name="Scott J."/>
            <person name="Pierce K.A."/>
            <person name="Xavier R.J."/>
            <person name="Alm E.J."/>
        </authorList>
    </citation>
    <scope>NUCLEOTIDE SEQUENCE [LARGE SCALE GENOMIC DNA]</scope>
    <source>
        <strain evidence="4 5">BIOML-A1</strain>
    </source>
</reference>
<dbReference type="SUPFAM" id="SSF53098">
    <property type="entry name" value="Ribonuclease H-like"/>
    <property type="match status" value="1"/>
</dbReference>
<protein>
    <submittedName>
        <fullName evidence="4">IS30 family transposase</fullName>
    </submittedName>
</protein>
<organism evidence="4 5">
    <name type="scientific">Gordonibacter urolithinfaciens</name>
    <dbReference type="NCBI Taxonomy" id="1335613"/>
    <lineage>
        <taxon>Bacteria</taxon>
        <taxon>Bacillati</taxon>
        <taxon>Actinomycetota</taxon>
        <taxon>Coriobacteriia</taxon>
        <taxon>Eggerthellales</taxon>
        <taxon>Eggerthellaceae</taxon>
        <taxon>Gordonibacter</taxon>
    </lineage>
</organism>
<name>A0A7K0IG11_9ACTN</name>
<evidence type="ECO:0000313" key="4">
    <source>
        <dbReference type="EMBL" id="MSA96402.1"/>
    </source>
</evidence>
<dbReference type="GO" id="GO:0005829">
    <property type="term" value="C:cytosol"/>
    <property type="evidence" value="ECO:0007669"/>
    <property type="project" value="TreeGrafter"/>
</dbReference>
<sequence>MAMAVCAFPSSRRRRTDRKEALMGDSKGGRRPLTYDDRLAIERGLNRGDRIAWIARTIGRAPKVVAEEVKRNWTDDPQGMLVVRTRNICSKAGLCEVRGLCKGMCRARCSRCKDFLCNSLCPDFEAKPCEKLARSPFCCNACPSRVGGGCRHPYRYYQAKWAQDAADARRSESRQGIDCDPEAFESAITLISDGLAKGQSPQHIFAANPGAIPFGVRSLYNYLGGAKAGDLSKLDLPKAVRYKPRSKSKSAKSSNIPREVLEGRRWTDFCALDQADRDNAVEMDTVVGRQGRDSQCILTLFVRRIGFQFHILLPDKSATSVVEALDTLQELCGPRFSQAFGLILCDRGSEFSDAERIEHGRNGVKRLSLFYCDPLQSQQKGRCERCHEELRRILPKGKTNFDALTCRDMAACMSHVNSYLRGKMDWMAPVEMARLVLPQGLLDAYGVEEIEPKEVNLTPHLVPHAITLI</sequence>
<accession>A0A7K0IG11</accession>
<dbReference type="PANTHER" id="PTHR10948">
    <property type="entry name" value="TRANSPOSASE"/>
    <property type="match status" value="1"/>
</dbReference>
<dbReference type="InterPro" id="IPR053392">
    <property type="entry name" value="Transposase_IS30-like"/>
</dbReference>
<feature type="region of interest" description="Disordered" evidence="2">
    <location>
        <begin position="8"/>
        <end position="29"/>
    </location>
</feature>
<keyword evidence="1" id="KW-0233">DNA recombination</keyword>
<dbReference type="NCBIfam" id="NF033563">
    <property type="entry name" value="transpos_IS30"/>
    <property type="match status" value="1"/>
</dbReference>
<dbReference type="Pfam" id="PF13936">
    <property type="entry name" value="HTH_38"/>
    <property type="match status" value="1"/>
</dbReference>
<dbReference type="EMBL" id="WKZA01000165">
    <property type="protein sequence ID" value="MSA96402.1"/>
    <property type="molecule type" value="Genomic_DNA"/>
</dbReference>
<dbReference type="GO" id="GO:0006310">
    <property type="term" value="P:DNA recombination"/>
    <property type="evidence" value="ECO:0007669"/>
    <property type="project" value="UniProtKB-KW"/>
</dbReference>
<evidence type="ECO:0000259" key="3">
    <source>
        <dbReference type="Pfam" id="PF13936"/>
    </source>
</evidence>